<dbReference type="PANTHER" id="PTHR23502">
    <property type="entry name" value="MAJOR FACILITATOR SUPERFAMILY"/>
    <property type="match status" value="1"/>
</dbReference>
<feature type="transmembrane region" description="Helical" evidence="5">
    <location>
        <begin position="94"/>
        <end position="113"/>
    </location>
</feature>
<name>A0A9W4K601_9EURO</name>
<dbReference type="PANTHER" id="PTHR23502:SF159">
    <property type="entry name" value="TRANSPORTER, PUTATIVE (AFU_ORTHOLOGUE AFUA_4G14230)-RELATED"/>
    <property type="match status" value="1"/>
</dbReference>
<evidence type="ECO:0000256" key="4">
    <source>
        <dbReference type="ARBA" id="ARBA00023136"/>
    </source>
</evidence>
<dbReference type="Pfam" id="PF07690">
    <property type="entry name" value="MFS_1"/>
    <property type="match status" value="1"/>
</dbReference>
<evidence type="ECO:0000256" key="5">
    <source>
        <dbReference type="SAM" id="Phobius"/>
    </source>
</evidence>
<dbReference type="EMBL" id="CAJVRC010000835">
    <property type="protein sequence ID" value="CAG8885706.1"/>
    <property type="molecule type" value="Genomic_DNA"/>
</dbReference>
<reference evidence="6" key="1">
    <citation type="submission" date="2021-07" db="EMBL/GenBank/DDBJ databases">
        <authorList>
            <person name="Branca A.L. A."/>
        </authorList>
    </citation>
    <scope>NUCLEOTIDE SEQUENCE</scope>
</reference>
<feature type="transmembrane region" description="Helical" evidence="5">
    <location>
        <begin position="338"/>
        <end position="359"/>
    </location>
</feature>
<feature type="transmembrane region" description="Helical" evidence="5">
    <location>
        <begin position="180"/>
        <end position="202"/>
    </location>
</feature>
<feature type="transmembrane region" description="Helical" evidence="5">
    <location>
        <begin position="119"/>
        <end position="138"/>
    </location>
</feature>
<dbReference type="Gene3D" id="1.20.1250.20">
    <property type="entry name" value="MFS general substrate transporter like domains"/>
    <property type="match status" value="1"/>
</dbReference>
<dbReference type="GO" id="GO:0005886">
    <property type="term" value="C:plasma membrane"/>
    <property type="evidence" value="ECO:0007669"/>
    <property type="project" value="TreeGrafter"/>
</dbReference>
<evidence type="ECO:0008006" key="8">
    <source>
        <dbReference type="Google" id="ProtNLM"/>
    </source>
</evidence>
<keyword evidence="2 5" id="KW-0812">Transmembrane</keyword>
<evidence type="ECO:0000313" key="6">
    <source>
        <dbReference type="EMBL" id="CAG8885706.1"/>
    </source>
</evidence>
<feature type="transmembrane region" description="Helical" evidence="5">
    <location>
        <begin position="150"/>
        <end position="168"/>
    </location>
</feature>
<proteinExistence type="predicted"/>
<accession>A0A9W4K601</accession>
<keyword evidence="7" id="KW-1185">Reference proteome</keyword>
<dbReference type="Proteomes" id="UP001154252">
    <property type="component" value="Unassembled WGS sequence"/>
</dbReference>
<evidence type="ECO:0000313" key="7">
    <source>
        <dbReference type="Proteomes" id="UP001154252"/>
    </source>
</evidence>
<evidence type="ECO:0000256" key="2">
    <source>
        <dbReference type="ARBA" id="ARBA00022692"/>
    </source>
</evidence>
<keyword evidence="4 5" id="KW-0472">Membrane</keyword>
<feature type="transmembrane region" description="Helical" evidence="5">
    <location>
        <begin position="209"/>
        <end position="230"/>
    </location>
</feature>
<dbReference type="SUPFAM" id="SSF103473">
    <property type="entry name" value="MFS general substrate transporter"/>
    <property type="match status" value="1"/>
</dbReference>
<comment type="subcellular location">
    <subcellularLocation>
        <location evidence="1">Membrane</location>
        <topology evidence="1">Multi-pass membrane protein</topology>
    </subcellularLocation>
</comment>
<dbReference type="OrthoDB" id="2533084at2759"/>
<feature type="transmembrane region" description="Helical" evidence="5">
    <location>
        <begin position="297"/>
        <end position="318"/>
    </location>
</feature>
<feature type="transmembrane region" description="Helical" evidence="5">
    <location>
        <begin position="399"/>
        <end position="426"/>
    </location>
</feature>
<evidence type="ECO:0000256" key="3">
    <source>
        <dbReference type="ARBA" id="ARBA00022989"/>
    </source>
</evidence>
<protein>
    <recommendedName>
        <fullName evidence="8">Major facilitator superfamily (MFS) profile domain-containing protein</fullName>
    </recommendedName>
</protein>
<keyword evidence="3 5" id="KW-1133">Transmembrane helix</keyword>
<evidence type="ECO:0000256" key="1">
    <source>
        <dbReference type="ARBA" id="ARBA00004141"/>
    </source>
</evidence>
<organism evidence="6 7">
    <name type="scientific">Penicillium egyptiacum</name>
    <dbReference type="NCBI Taxonomy" id="1303716"/>
    <lineage>
        <taxon>Eukaryota</taxon>
        <taxon>Fungi</taxon>
        <taxon>Dikarya</taxon>
        <taxon>Ascomycota</taxon>
        <taxon>Pezizomycotina</taxon>
        <taxon>Eurotiomycetes</taxon>
        <taxon>Eurotiomycetidae</taxon>
        <taxon>Eurotiales</taxon>
        <taxon>Aspergillaceae</taxon>
        <taxon>Penicillium</taxon>
    </lineage>
</organism>
<dbReference type="InterPro" id="IPR011701">
    <property type="entry name" value="MFS"/>
</dbReference>
<feature type="transmembrane region" description="Helical" evidence="5">
    <location>
        <begin position="371"/>
        <end position="393"/>
    </location>
</feature>
<feature type="transmembrane region" description="Helical" evidence="5">
    <location>
        <begin position="466"/>
        <end position="489"/>
    </location>
</feature>
<feature type="transmembrane region" description="Helical" evidence="5">
    <location>
        <begin position="264"/>
        <end position="285"/>
    </location>
</feature>
<comment type="caution">
    <text evidence="6">The sequence shown here is derived from an EMBL/GenBank/DDBJ whole genome shotgun (WGS) entry which is preliminary data.</text>
</comment>
<dbReference type="GO" id="GO:0022857">
    <property type="term" value="F:transmembrane transporter activity"/>
    <property type="evidence" value="ECO:0007669"/>
    <property type="project" value="InterPro"/>
</dbReference>
<sequence length="505" mass="55987">MEKPSPVYFTHEMAASASSSIGTHELKECDNDSDVEATRNPLNPRNWSSARKTMLFVSLMTSSLLADGAMVWGETLVTEQAMDWDITITQSATSLNYGILLQGFGGIFAVPLIEAYGRLPIWLWPQVITMFMVLGATLSNDWSTFTTFRSLQGLFGTVPQVIGLPIIHDMYTSAEWPRMINIWGTTFLIGPFLGPAIAGYIGTGSDWRTCFGVLTAIYGVSTAMVILFGYETYHEPGRTTNQSRLASYFGIGNTLLPKGSTLRYWSQTVMVYVFKFPLLMTGVYSRFSLQWHSLIRILSTGIAILVTFTWPIGITTTIDTFLHSPPYLFDMIGASSMRFAGVIGALCGWAFGHFFNGWIFKRHSSTWQTELRLHGVWLPIGSMASGLLTYGLTMHFGKHWIGIAIGWIMVNIGMVATTVAISAYALEKYPEQATCVSAILNMWRTCGGFAVGYFQPAWIQRNGFGLVFGIQAAIVCVAVALTITPVILWERERRLRVGTEVEVEA</sequence>
<dbReference type="AlphaFoldDB" id="A0A9W4K601"/>
<gene>
    <name evidence="6" type="ORF">PEGY_LOCUS533</name>
</gene>
<feature type="transmembrane region" description="Helical" evidence="5">
    <location>
        <begin position="433"/>
        <end position="454"/>
    </location>
</feature>
<dbReference type="InterPro" id="IPR036259">
    <property type="entry name" value="MFS_trans_sf"/>
</dbReference>